<evidence type="ECO:0000313" key="1">
    <source>
        <dbReference type="EMBL" id="VBA33118.1"/>
    </source>
</evidence>
<proteinExistence type="predicted"/>
<comment type="caution">
    <text evidence="1">The sequence shown here is derived from an EMBL/GenBank/DDBJ whole genome shotgun (WGS) entry which is preliminary data.</text>
</comment>
<sequence>MIEIRNIDGHLLYSTNAYLAMSDNDPTFVYRVGETVRPATDFDDNRWNEHSSGIHFYITRSHAEAH</sequence>
<protein>
    <submittedName>
        <fullName evidence="1">Uncharacterized protein</fullName>
    </submittedName>
</protein>
<dbReference type="Proteomes" id="UP000271464">
    <property type="component" value="Unassembled WGS sequence"/>
</dbReference>
<gene>
    <name evidence="1" type="ORF">LAUMK4_05881</name>
</gene>
<dbReference type="RefSeq" id="WP_122526688.1">
    <property type="nucleotide sequence ID" value="NZ_UPHK01000096.1"/>
</dbReference>
<keyword evidence="2" id="KW-1185">Reference proteome</keyword>
<dbReference type="Pfam" id="PF19062">
    <property type="entry name" value="DUF5758"/>
    <property type="match status" value="1"/>
</dbReference>
<accession>A0ABY6RSL0</accession>
<name>A0ABY6RSL0_9MYCO</name>
<dbReference type="EMBL" id="UPHM01000169">
    <property type="protein sequence ID" value="VBA33118.1"/>
    <property type="molecule type" value="Genomic_DNA"/>
</dbReference>
<evidence type="ECO:0000313" key="2">
    <source>
        <dbReference type="Proteomes" id="UP000271464"/>
    </source>
</evidence>
<reference evidence="1 2" key="1">
    <citation type="submission" date="2018-09" db="EMBL/GenBank/DDBJ databases">
        <authorList>
            <person name="Tagini F."/>
        </authorList>
    </citation>
    <scope>NUCLEOTIDE SEQUENCE [LARGE SCALE GENOMIC DNA]</scope>
    <source>
        <strain evidence="1 2">MK4</strain>
    </source>
</reference>
<dbReference type="InterPro" id="IPR043919">
    <property type="entry name" value="DUF5758"/>
</dbReference>
<organism evidence="1 2">
    <name type="scientific">Mycobacterium persicum</name>
    <dbReference type="NCBI Taxonomy" id="1487726"/>
    <lineage>
        <taxon>Bacteria</taxon>
        <taxon>Bacillati</taxon>
        <taxon>Actinomycetota</taxon>
        <taxon>Actinomycetes</taxon>
        <taxon>Mycobacteriales</taxon>
        <taxon>Mycobacteriaceae</taxon>
        <taxon>Mycobacterium</taxon>
    </lineage>
</organism>